<name>A0A812V635_SYMPI</name>
<keyword evidence="2" id="KW-1185">Reference proteome</keyword>
<reference evidence="1" key="1">
    <citation type="submission" date="2021-02" db="EMBL/GenBank/DDBJ databases">
        <authorList>
            <person name="Dougan E. K."/>
            <person name="Rhodes N."/>
            <person name="Thang M."/>
            <person name="Chan C."/>
        </authorList>
    </citation>
    <scope>NUCLEOTIDE SEQUENCE</scope>
</reference>
<comment type="caution">
    <text evidence="1">The sequence shown here is derived from an EMBL/GenBank/DDBJ whole genome shotgun (WGS) entry which is preliminary data.</text>
</comment>
<protein>
    <submittedName>
        <fullName evidence="1">TRPT1 protein</fullName>
    </submittedName>
</protein>
<gene>
    <name evidence="1" type="primary">TRPT1</name>
    <name evidence="1" type="ORF">SPIL2461_LOCUS15943</name>
</gene>
<evidence type="ECO:0000313" key="1">
    <source>
        <dbReference type="EMBL" id="CAE7600481.1"/>
    </source>
</evidence>
<dbReference type="Proteomes" id="UP000649617">
    <property type="component" value="Unassembled WGS sequence"/>
</dbReference>
<proteinExistence type="predicted"/>
<dbReference type="AlphaFoldDB" id="A0A812V635"/>
<accession>A0A812V635</accession>
<dbReference type="EMBL" id="CAJNIZ010040202">
    <property type="protein sequence ID" value="CAE7600481.1"/>
    <property type="molecule type" value="Genomic_DNA"/>
</dbReference>
<organism evidence="1 2">
    <name type="scientific">Symbiodinium pilosum</name>
    <name type="common">Dinoflagellate</name>
    <dbReference type="NCBI Taxonomy" id="2952"/>
    <lineage>
        <taxon>Eukaryota</taxon>
        <taxon>Sar</taxon>
        <taxon>Alveolata</taxon>
        <taxon>Dinophyceae</taxon>
        <taxon>Suessiales</taxon>
        <taxon>Symbiodiniaceae</taxon>
        <taxon>Symbiodinium</taxon>
    </lineage>
</organism>
<sequence>MSGEGRDRIKEIVKSASLPELVAQEGTYRMKLLGKVESMSKMQQSFNSEQRSFLSRVKKHEGSRRANSMPSATLTFQPHSTYAQHTQLGACFEEVQHLEATLAALQKRKDAIRNQEWQAVSVKPIRASGCARSQSITNMQAWFKAYGEPSGLSRWKDWRSNSPFVQSLKARRLEL</sequence>
<evidence type="ECO:0000313" key="2">
    <source>
        <dbReference type="Proteomes" id="UP000649617"/>
    </source>
</evidence>